<dbReference type="Ensembl" id="ENSSGRT00000051775.1">
    <property type="protein sequence ID" value="ENSSGRP00000048441.1"/>
    <property type="gene ID" value="ENSSGRG00000025817.1"/>
</dbReference>
<reference evidence="4" key="2">
    <citation type="submission" date="2025-09" db="UniProtKB">
        <authorList>
            <consortium name="Ensembl"/>
        </authorList>
    </citation>
    <scope>IDENTIFICATION</scope>
</reference>
<evidence type="ECO:0000259" key="3">
    <source>
        <dbReference type="PROSITE" id="PS50203"/>
    </source>
</evidence>
<name>A0A672ND08_SINGR</name>
<evidence type="ECO:0000256" key="1">
    <source>
        <dbReference type="ARBA" id="ARBA00007623"/>
    </source>
</evidence>
<dbReference type="Pfam" id="PF00648">
    <property type="entry name" value="Peptidase_C2"/>
    <property type="match status" value="1"/>
</dbReference>
<evidence type="ECO:0000313" key="5">
    <source>
        <dbReference type="Proteomes" id="UP000472262"/>
    </source>
</evidence>
<dbReference type="GO" id="GO:0005737">
    <property type="term" value="C:cytoplasm"/>
    <property type="evidence" value="ECO:0007669"/>
    <property type="project" value="TreeGrafter"/>
</dbReference>
<reference evidence="4" key="1">
    <citation type="submission" date="2025-08" db="UniProtKB">
        <authorList>
            <consortium name="Ensembl"/>
        </authorList>
    </citation>
    <scope>IDENTIFICATION</scope>
</reference>
<feature type="domain" description="Calpain catalytic" evidence="3">
    <location>
        <begin position="42"/>
        <end position="99"/>
    </location>
</feature>
<dbReference type="GO" id="GO:0006508">
    <property type="term" value="P:proteolysis"/>
    <property type="evidence" value="ECO:0007669"/>
    <property type="project" value="InterPro"/>
</dbReference>
<dbReference type="InterPro" id="IPR022684">
    <property type="entry name" value="Calpain_cysteine_protease"/>
</dbReference>
<organism evidence="4 5">
    <name type="scientific">Sinocyclocheilus grahami</name>
    <name type="common">Dianchi golden-line fish</name>
    <name type="synonym">Barbus grahami</name>
    <dbReference type="NCBI Taxonomy" id="75366"/>
    <lineage>
        <taxon>Eukaryota</taxon>
        <taxon>Metazoa</taxon>
        <taxon>Chordata</taxon>
        <taxon>Craniata</taxon>
        <taxon>Vertebrata</taxon>
        <taxon>Euteleostomi</taxon>
        <taxon>Actinopterygii</taxon>
        <taxon>Neopterygii</taxon>
        <taxon>Teleostei</taxon>
        <taxon>Ostariophysi</taxon>
        <taxon>Cypriniformes</taxon>
        <taxon>Cyprinidae</taxon>
        <taxon>Cyprininae</taxon>
        <taxon>Sinocyclocheilus</taxon>
    </lineage>
</organism>
<dbReference type="AlphaFoldDB" id="A0A672ND08"/>
<comment type="caution">
    <text evidence="2">Lacks conserved residue(s) required for the propagation of feature annotation.</text>
</comment>
<dbReference type="SUPFAM" id="SSF54001">
    <property type="entry name" value="Cysteine proteinases"/>
    <property type="match status" value="1"/>
</dbReference>
<proteinExistence type="inferred from homology"/>
<comment type="similarity">
    <text evidence="1">Belongs to the peptidase C2 family.</text>
</comment>
<evidence type="ECO:0000256" key="2">
    <source>
        <dbReference type="PROSITE-ProRule" id="PRU00239"/>
    </source>
</evidence>
<evidence type="ECO:0000313" key="4">
    <source>
        <dbReference type="Ensembl" id="ENSSGRP00000048441.1"/>
    </source>
</evidence>
<dbReference type="PANTHER" id="PTHR10183:SF302">
    <property type="entry name" value="CALPAIN-14"/>
    <property type="match status" value="1"/>
</dbReference>
<dbReference type="Proteomes" id="UP000472262">
    <property type="component" value="Unassembled WGS sequence"/>
</dbReference>
<accession>A0A672ND08</accession>
<dbReference type="GO" id="GO:0004198">
    <property type="term" value="F:calcium-dependent cysteine-type endopeptidase activity"/>
    <property type="evidence" value="ECO:0007669"/>
    <property type="project" value="InterPro"/>
</dbReference>
<sequence length="150" mass="16904">MCLKVINDRNMKGGMGSETNPLKFMDQDYNFLQDYCLKTRQRFVDEFFPPDVRSIGEGLLKPDVMAKVEWIRPTVLYPNAAEFIVQTVSRFDYAQGNVGMSDYPQYYGPGVCPTQCPAEFSSNQLQHTCLKVSSAGTLKSGPRDPLSCRV</sequence>
<dbReference type="InParanoid" id="A0A672ND08"/>
<dbReference type="InterPro" id="IPR038765">
    <property type="entry name" value="Papain-like_cys_pep_sf"/>
</dbReference>
<keyword evidence="5" id="KW-1185">Reference proteome</keyword>
<dbReference type="PANTHER" id="PTHR10183">
    <property type="entry name" value="CALPAIN"/>
    <property type="match status" value="1"/>
</dbReference>
<dbReference type="PROSITE" id="PS50203">
    <property type="entry name" value="CALPAIN_CAT"/>
    <property type="match status" value="1"/>
</dbReference>
<dbReference type="InterPro" id="IPR001300">
    <property type="entry name" value="Peptidase_C2_calpain_cat"/>
</dbReference>
<protein>
    <recommendedName>
        <fullName evidence="3">Calpain catalytic domain-containing protein</fullName>
    </recommendedName>
</protein>